<protein>
    <recommendedName>
        <fullName evidence="3">WD40 repeat-like protein</fullName>
    </recommendedName>
</protein>
<evidence type="ECO:0000313" key="2">
    <source>
        <dbReference type="Proteomes" id="UP000297245"/>
    </source>
</evidence>
<reference evidence="1 2" key="1">
    <citation type="journal article" date="2019" name="Nat. Ecol. Evol.">
        <title>Megaphylogeny resolves global patterns of mushroom evolution.</title>
        <authorList>
            <person name="Varga T."/>
            <person name="Krizsan K."/>
            <person name="Foldi C."/>
            <person name="Dima B."/>
            <person name="Sanchez-Garcia M."/>
            <person name="Sanchez-Ramirez S."/>
            <person name="Szollosi G.J."/>
            <person name="Szarkandi J.G."/>
            <person name="Papp V."/>
            <person name="Albert L."/>
            <person name="Andreopoulos W."/>
            <person name="Angelini C."/>
            <person name="Antonin V."/>
            <person name="Barry K.W."/>
            <person name="Bougher N.L."/>
            <person name="Buchanan P."/>
            <person name="Buyck B."/>
            <person name="Bense V."/>
            <person name="Catcheside P."/>
            <person name="Chovatia M."/>
            <person name="Cooper J."/>
            <person name="Damon W."/>
            <person name="Desjardin D."/>
            <person name="Finy P."/>
            <person name="Geml J."/>
            <person name="Haridas S."/>
            <person name="Hughes K."/>
            <person name="Justo A."/>
            <person name="Karasinski D."/>
            <person name="Kautmanova I."/>
            <person name="Kiss B."/>
            <person name="Kocsube S."/>
            <person name="Kotiranta H."/>
            <person name="LaButti K.M."/>
            <person name="Lechner B.E."/>
            <person name="Liimatainen K."/>
            <person name="Lipzen A."/>
            <person name="Lukacs Z."/>
            <person name="Mihaltcheva S."/>
            <person name="Morgado L.N."/>
            <person name="Niskanen T."/>
            <person name="Noordeloos M.E."/>
            <person name="Ohm R.A."/>
            <person name="Ortiz-Santana B."/>
            <person name="Ovrebo C."/>
            <person name="Racz N."/>
            <person name="Riley R."/>
            <person name="Savchenko A."/>
            <person name="Shiryaev A."/>
            <person name="Soop K."/>
            <person name="Spirin V."/>
            <person name="Szebenyi C."/>
            <person name="Tomsovsky M."/>
            <person name="Tulloss R.E."/>
            <person name="Uehling J."/>
            <person name="Grigoriev I.V."/>
            <person name="Vagvolgyi C."/>
            <person name="Papp T."/>
            <person name="Martin F.M."/>
            <person name="Miettinen O."/>
            <person name="Hibbett D.S."/>
            <person name="Nagy L.G."/>
        </authorList>
    </citation>
    <scope>NUCLEOTIDE SEQUENCE [LARGE SCALE GENOMIC DNA]</scope>
    <source>
        <strain evidence="1 2">CBS 962.96</strain>
    </source>
</reference>
<evidence type="ECO:0000313" key="1">
    <source>
        <dbReference type="EMBL" id="THU82482.1"/>
    </source>
</evidence>
<dbReference type="OrthoDB" id="2654453at2759"/>
<dbReference type="Proteomes" id="UP000297245">
    <property type="component" value="Unassembled WGS sequence"/>
</dbReference>
<feature type="non-terminal residue" evidence="1">
    <location>
        <position position="184"/>
    </location>
</feature>
<proteinExistence type="predicted"/>
<feature type="non-terminal residue" evidence="1">
    <location>
        <position position="1"/>
    </location>
</feature>
<dbReference type="EMBL" id="ML179728">
    <property type="protein sequence ID" value="THU82482.1"/>
    <property type="molecule type" value="Genomic_DNA"/>
</dbReference>
<name>A0A4S8L204_DENBC</name>
<sequence>AGDRGTTTAIAWIIRPDDADDGLAYGTEDGYLSIWKRHRKEDNFSEVFCDRLNGGNLGQEVSAISYDTSSIHRFTVDGAIRPTPMKSVTISKHWPQAVAFGQTGIRGPEIWSFGREDGEIHVLNDEGKILNTRRTGCVIGHAMVNLRDDAIIIDDVAQGVALYKLSAPDRVKTFNIPCDERRSR</sequence>
<keyword evidence="2" id="KW-1185">Reference proteome</keyword>
<dbReference type="SUPFAM" id="SSF75011">
    <property type="entry name" value="3-carboxy-cis,cis-mucoante lactonizing enzyme"/>
    <property type="match status" value="1"/>
</dbReference>
<organism evidence="1 2">
    <name type="scientific">Dendrothele bispora (strain CBS 962.96)</name>
    <dbReference type="NCBI Taxonomy" id="1314807"/>
    <lineage>
        <taxon>Eukaryota</taxon>
        <taxon>Fungi</taxon>
        <taxon>Dikarya</taxon>
        <taxon>Basidiomycota</taxon>
        <taxon>Agaricomycotina</taxon>
        <taxon>Agaricomycetes</taxon>
        <taxon>Agaricomycetidae</taxon>
        <taxon>Agaricales</taxon>
        <taxon>Agaricales incertae sedis</taxon>
        <taxon>Dendrothele</taxon>
    </lineage>
</organism>
<accession>A0A4S8L204</accession>
<dbReference type="AlphaFoldDB" id="A0A4S8L204"/>
<gene>
    <name evidence="1" type="ORF">K435DRAFT_574295</name>
</gene>
<evidence type="ECO:0008006" key="3">
    <source>
        <dbReference type="Google" id="ProtNLM"/>
    </source>
</evidence>